<keyword evidence="1" id="KW-0732">Signal</keyword>
<dbReference type="STRING" id="316274.Haur_4294"/>
<dbReference type="InterPro" id="IPR030916">
    <property type="entry name" value="ELWxxDGT_rpt"/>
</dbReference>
<organism evidence="2 3">
    <name type="scientific">Herpetosiphon aurantiacus (strain ATCC 23779 / DSM 785 / 114-95)</name>
    <dbReference type="NCBI Taxonomy" id="316274"/>
    <lineage>
        <taxon>Bacteria</taxon>
        <taxon>Bacillati</taxon>
        <taxon>Chloroflexota</taxon>
        <taxon>Chloroflexia</taxon>
        <taxon>Herpetosiphonales</taxon>
        <taxon>Herpetosiphonaceae</taxon>
        <taxon>Herpetosiphon</taxon>
    </lineage>
</organism>
<feature type="chain" id="PRO_5002734418" evidence="1">
    <location>
        <begin position="23"/>
        <end position="653"/>
    </location>
</feature>
<dbReference type="KEGG" id="hau:Haur_4294"/>
<dbReference type="BioCyc" id="HAUR316274:GHYA-4346-MONOMER"/>
<dbReference type="AlphaFoldDB" id="A9AY44"/>
<dbReference type="InParanoid" id="A9AY44"/>
<evidence type="ECO:0000313" key="2">
    <source>
        <dbReference type="EMBL" id="ABX06926.1"/>
    </source>
</evidence>
<dbReference type="NCBIfam" id="TIGR04534">
    <property type="entry name" value="ELWxxDGT_rpt"/>
    <property type="match status" value="1"/>
</dbReference>
<dbReference type="SUPFAM" id="SSF82171">
    <property type="entry name" value="DPP6 N-terminal domain-like"/>
    <property type="match status" value="1"/>
</dbReference>
<sequence>MKRWMLLFLVVVSLALPQASSAAEQQCFEQTGFCIEGRFLQYWQKNGGLQVFGYPLGIAQDVYNQDSQQSFLTQQFERARFELHPEFAAPYDVLIGRLGDDLLRYRNIDSSMLPLETGSKAGCLWFETTGHNVCNQANGIGFMSYWQNHGLNDPKLDNFGRSLQLFGYPLTEPAMETNANGDRVLTQHFERARFEWHPNQPDQFKVLLGLVGKESQKLVYGEGSNPSHLTQLDSRVFFTANDGVHGQELWVSDGSNQGTRLVKDISPTGSANPYKLTAAAGQLFFVVSAGNSEQLWVTNGTEAGTTMVYSLSRPAADEPAIVDLAPVASGVIVMGYTTEFGIEPWFSNGSNAGTALIRDINPGAAGSEIKVSTCCSYYFATEFTPMGSSLAFMAKTGNAGNQIWLSDGTTQNTRQISTFEQNNELVTELERLNNDQIIAAVQQPDMVQIVKIELATGKHSQLTSHGRFHVGTRLIVSAYDLTNVAGKVYYSVSNSDQRTNLWQIEAKTGTSANQVDLAGYQIKRLITNPIYSQMYQQLRNSDGSEAGVWAWDGTNLQQRSSLDFQQLAYNGQHLFGLIGTNSPYRLYANAATNQNLGYIGSGMHHLGNSPSFAQVNRFSSNQGIFLALPDLAHGLELWYSDGNTLRMVKDIRP</sequence>
<accession>A9AY44</accession>
<dbReference type="EMBL" id="CP000875">
    <property type="protein sequence ID" value="ABX06926.1"/>
    <property type="molecule type" value="Genomic_DNA"/>
</dbReference>
<evidence type="ECO:0000256" key="1">
    <source>
        <dbReference type="SAM" id="SignalP"/>
    </source>
</evidence>
<dbReference type="Gene3D" id="2.120.10.30">
    <property type="entry name" value="TolB, C-terminal domain"/>
    <property type="match status" value="1"/>
</dbReference>
<proteinExistence type="predicted"/>
<gene>
    <name evidence="2" type="ordered locus">Haur_4294</name>
</gene>
<name>A9AY44_HERA2</name>
<dbReference type="HOGENOM" id="CLU_430714_0_0_0"/>
<feature type="signal peptide" evidence="1">
    <location>
        <begin position="1"/>
        <end position="22"/>
    </location>
</feature>
<reference evidence="2 3" key="1">
    <citation type="journal article" date="2011" name="Stand. Genomic Sci.">
        <title>Complete genome sequence of the filamentous gliding predatory bacterium Herpetosiphon aurantiacus type strain (114-95(T)).</title>
        <authorList>
            <person name="Kiss H."/>
            <person name="Nett M."/>
            <person name="Domin N."/>
            <person name="Martin K."/>
            <person name="Maresca J.A."/>
            <person name="Copeland A."/>
            <person name="Lapidus A."/>
            <person name="Lucas S."/>
            <person name="Berry K.W."/>
            <person name="Glavina Del Rio T."/>
            <person name="Dalin E."/>
            <person name="Tice H."/>
            <person name="Pitluck S."/>
            <person name="Richardson P."/>
            <person name="Bruce D."/>
            <person name="Goodwin L."/>
            <person name="Han C."/>
            <person name="Detter J.C."/>
            <person name="Schmutz J."/>
            <person name="Brettin T."/>
            <person name="Land M."/>
            <person name="Hauser L."/>
            <person name="Kyrpides N.C."/>
            <person name="Ivanova N."/>
            <person name="Goker M."/>
            <person name="Woyke T."/>
            <person name="Klenk H.P."/>
            <person name="Bryant D.A."/>
        </authorList>
    </citation>
    <scope>NUCLEOTIDE SEQUENCE [LARGE SCALE GENOMIC DNA]</scope>
    <source>
        <strain evidence="3">ATCC 23779 / DSM 785 / 114-95</strain>
    </source>
</reference>
<evidence type="ECO:0000313" key="3">
    <source>
        <dbReference type="Proteomes" id="UP000000787"/>
    </source>
</evidence>
<protein>
    <submittedName>
        <fullName evidence="2">Uncharacterized protein</fullName>
    </submittedName>
</protein>
<dbReference type="InterPro" id="IPR011042">
    <property type="entry name" value="6-blade_b-propeller_TolB-like"/>
</dbReference>
<dbReference type="Proteomes" id="UP000000787">
    <property type="component" value="Chromosome"/>
</dbReference>
<dbReference type="eggNOG" id="COG0823">
    <property type="taxonomic scope" value="Bacteria"/>
</dbReference>
<keyword evidence="3" id="KW-1185">Reference proteome</keyword>